<evidence type="ECO:0000313" key="2">
    <source>
        <dbReference type="EMBL" id="MDQ7938343.1"/>
    </source>
</evidence>
<name>A0ABU1AD88_9LACO</name>
<feature type="transmembrane region" description="Helical" evidence="1">
    <location>
        <begin position="68"/>
        <end position="88"/>
    </location>
</feature>
<keyword evidence="1" id="KW-0472">Membrane</keyword>
<dbReference type="RefSeq" id="WP_308704031.1">
    <property type="nucleotide sequence ID" value="NZ_AP027463.1"/>
</dbReference>
<feature type="transmembrane region" description="Helical" evidence="1">
    <location>
        <begin position="165"/>
        <end position="183"/>
    </location>
</feature>
<evidence type="ECO:0000256" key="1">
    <source>
        <dbReference type="SAM" id="Phobius"/>
    </source>
</evidence>
<keyword evidence="3" id="KW-1185">Reference proteome</keyword>
<feature type="transmembrane region" description="Helical" evidence="1">
    <location>
        <begin position="195"/>
        <end position="216"/>
    </location>
</feature>
<keyword evidence="1" id="KW-0812">Transmembrane</keyword>
<comment type="caution">
    <text evidence="2">The sequence shown here is derived from an EMBL/GenBank/DDBJ whole genome shotgun (WGS) entry which is preliminary data.</text>
</comment>
<sequence>MWHFLTSLVATYHGNGYQLTDFVTAFSPSNPHFMGTLFVAGLTFAIGFIEYIYSFMLVNREGKSPYNLLMHTYYFAIDSMGILVFATASHAVGGFWIFSFAAVAEVVWTLFEVYNLIKCVYVERADIWGANVTIREAWFRVAGWVIVMIATVNLFRVFMNDPAMFKWYIFTNILMGIMPGLYWEKRGTQLGASKGLAIVILIGTINSFLPTNMWAAVSPYFSIQNNPWFYVIGVIAIAFSARTLIVLKRLPAKPAKLPNGKKTIW</sequence>
<dbReference type="EMBL" id="JAVCWF010000001">
    <property type="protein sequence ID" value="MDQ7938343.1"/>
    <property type="molecule type" value="Genomic_DNA"/>
</dbReference>
<protein>
    <submittedName>
        <fullName evidence="2">Uncharacterized protein</fullName>
    </submittedName>
</protein>
<reference evidence="2 3" key="1">
    <citation type="journal article" date="2023" name="Int. J. Syst. Evol. Microbiol.">
        <title>Lactiplantibacillus brownii sp. nov., a novel psychrotolerant species isolated from sauerkraut.</title>
        <authorList>
            <person name="Heng Y.C."/>
            <person name="Silvaraju S."/>
            <person name="Lee J.K.Y."/>
            <person name="Kittelmann S."/>
        </authorList>
    </citation>
    <scope>NUCLEOTIDE SEQUENCE [LARGE SCALE GENOMIC DNA]</scope>
    <source>
        <strain evidence="2 3">WILCCON 0030</strain>
    </source>
</reference>
<evidence type="ECO:0000313" key="3">
    <source>
        <dbReference type="Proteomes" id="UP001227831"/>
    </source>
</evidence>
<dbReference type="Proteomes" id="UP001227831">
    <property type="component" value="Unassembled WGS sequence"/>
</dbReference>
<feature type="transmembrane region" description="Helical" evidence="1">
    <location>
        <begin position="32"/>
        <end position="56"/>
    </location>
</feature>
<accession>A0ABU1AD88</accession>
<feature type="transmembrane region" description="Helical" evidence="1">
    <location>
        <begin position="228"/>
        <end position="247"/>
    </location>
</feature>
<feature type="transmembrane region" description="Helical" evidence="1">
    <location>
        <begin position="137"/>
        <end position="159"/>
    </location>
</feature>
<proteinExistence type="predicted"/>
<organism evidence="2 3">
    <name type="scientific">Lactiplantibacillus brownii</name>
    <dbReference type="NCBI Taxonomy" id="3069269"/>
    <lineage>
        <taxon>Bacteria</taxon>
        <taxon>Bacillati</taxon>
        <taxon>Bacillota</taxon>
        <taxon>Bacilli</taxon>
        <taxon>Lactobacillales</taxon>
        <taxon>Lactobacillaceae</taxon>
        <taxon>Lactiplantibacillus</taxon>
    </lineage>
</organism>
<feature type="transmembrane region" description="Helical" evidence="1">
    <location>
        <begin position="94"/>
        <end position="117"/>
    </location>
</feature>
<keyword evidence="1" id="KW-1133">Transmembrane helix</keyword>
<gene>
    <name evidence="2" type="ORF">RA086_12060</name>
</gene>